<name>A0A2Z6MJ90_TRISU</name>
<dbReference type="GO" id="GO:0006511">
    <property type="term" value="P:ubiquitin-dependent protein catabolic process"/>
    <property type="evidence" value="ECO:0007669"/>
    <property type="project" value="InterPro"/>
</dbReference>
<dbReference type="SUPFAM" id="SSF81382">
    <property type="entry name" value="Skp1 dimerisation domain-like"/>
    <property type="match status" value="1"/>
</dbReference>
<dbReference type="EMBL" id="DF973182">
    <property type="protein sequence ID" value="GAU18367.1"/>
    <property type="molecule type" value="Genomic_DNA"/>
</dbReference>
<evidence type="ECO:0000313" key="3">
    <source>
        <dbReference type="Proteomes" id="UP000242715"/>
    </source>
</evidence>
<evidence type="ECO:0000313" key="2">
    <source>
        <dbReference type="EMBL" id="GAU18367.1"/>
    </source>
</evidence>
<dbReference type="InterPro" id="IPR036296">
    <property type="entry name" value="SKP1-like_dim_sf"/>
</dbReference>
<evidence type="ECO:0000256" key="1">
    <source>
        <dbReference type="ARBA" id="ARBA00004906"/>
    </source>
</evidence>
<sequence length="137" mass="15576">MDHRPPSKQINLISCDGVTFEVDYDVAVALMSYRSKDITTETASVCKLGSKMMIMMIEYCKDHKHGSGMNYVEIIDWDAATFIDDDAQFIDADPKTLLDYTTCACYMKINNLAQRTWKKVDDLIKGKTPEEIAQIFS</sequence>
<dbReference type="InterPro" id="IPR011333">
    <property type="entry name" value="SKP1/BTB/POZ_sf"/>
</dbReference>
<dbReference type="PANTHER" id="PTHR11165">
    <property type="entry name" value="SKP1"/>
    <property type="match status" value="1"/>
</dbReference>
<dbReference type="InterPro" id="IPR016897">
    <property type="entry name" value="SKP1"/>
</dbReference>
<proteinExistence type="predicted"/>
<dbReference type="SUPFAM" id="SSF54695">
    <property type="entry name" value="POZ domain"/>
    <property type="match status" value="1"/>
</dbReference>
<dbReference type="Proteomes" id="UP000242715">
    <property type="component" value="Unassembled WGS sequence"/>
</dbReference>
<accession>A0A2Z6MJ90</accession>
<comment type="pathway">
    <text evidence="1">Protein modification; protein ubiquitination.</text>
</comment>
<dbReference type="AlphaFoldDB" id="A0A2Z6MJ90"/>
<dbReference type="Gene3D" id="3.30.710.10">
    <property type="entry name" value="Potassium Channel Kv1.1, Chain A"/>
    <property type="match status" value="1"/>
</dbReference>
<evidence type="ECO:0008006" key="4">
    <source>
        <dbReference type="Google" id="ProtNLM"/>
    </source>
</evidence>
<organism evidence="2 3">
    <name type="scientific">Trifolium subterraneum</name>
    <name type="common">Subterranean clover</name>
    <dbReference type="NCBI Taxonomy" id="3900"/>
    <lineage>
        <taxon>Eukaryota</taxon>
        <taxon>Viridiplantae</taxon>
        <taxon>Streptophyta</taxon>
        <taxon>Embryophyta</taxon>
        <taxon>Tracheophyta</taxon>
        <taxon>Spermatophyta</taxon>
        <taxon>Magnoliopsida</taxon>
        <taxon>eudicotyledons</taxon>
        <taxon>Gunneridae</taxon>
        <taxon>Pentapetalae</taxon>
        <taxon>rosids</taxon>
        <taxon>fabids</taxon>
        <taxon>Fabales</taxon>
        <taxon>Fabaceae</taxon>
        <taxon>Papilionoideae</taxon>
        <taxon>50 kb inversion clade</taxon>
        <taxon>NPAAA clade</taxon>
        <taxon>Hologalegina</taxon>
        <taxon>IRL clade</taxon>
        <taxon>Trifolieae</taxon>
        <taxon>Trifolium</taxon>
    </lineage>
</organism>
<dbReference type="OrthoDB" id="1441015at2759"/>
<reference evidence="3" key="1">
    <citation type="journal article" date="2017" name="Front. Plant Sci.">
        <title>Climate Clever Clovers: New Paradigm to Reduce the Environmental Footprint of Ruminants by Breeding Low Methanogenic Forages Utilizing Haplotype Variation.</title>
        <authorList>
            <person name="Kaur P."/>
            <person name="Appels R."/>
            <person name="Bayer P.E."/>
            <person name="Keeble-Gagnere G."/>
            <person name="Wang J."/>
            <person name="Hirakawa H."/>
            <person name="Shirasawa K."/>
            <person name="Vercoe P."/>
            <person name="Stefanova K."/>
            <person name="Durmic Z."/>
            <person name="Nichols P."/>
            <person name="Revell C."/>
            <person name="Isobe S.N."/>
            <person name="Edwards D."/>
            <person name="Erskine W."/>
        </authorList>
    </citation>
    <scope>NUCLEOTIDE SEQUENCE [LARGE SCALE GENOMIC DNA]</scope>
    <source>
        <strain evidence="3">cv. Daliak</strain>
    </source>
</reference>
<keyword evidence="3" id="KW-1185">Reference proteome</keyword>
<gene>
    <name evidence="2" type="ORF">TSUD_202560</name>
</gene>
<protein>
    <recommendedName>
        <fullName evidence="4">SKP1 component POZ domain-containing protein</fullName>
    </recommendedName>
</protein>